<dbReference type="PANTHER" id="PTHR10625">
    <property type="entry name" value="HISTONE DEACETYLASE HDAC1-RELATED"/>
    <property type="match status" value="1"/>
</dbReference>
<dbReference type="Pfam" id="PF00850">
    <property type="entry name" value="Hist_deacetyl"/>
    <property type="match status" value="1"/>
</dbReference>
<dbReference type="Gene3D" id="3.40.800.20">
    <property type="entry name" value="Histone deacetylase domain"/>
    <property type="match status" value="1"/>
</dbReference>
<dbReference type="SUPFAM" id="SSF52768">
    <property type="entry name" value="Arginase/deacetylase"/>
    <property type="match status" value="1"/>
</dbReference>
<dbReference type="GO" id="GO:0000118">
    <property type="term" value="C:histone deacetylase complex"/>
    <property type="evidence" value="ECO:0007669"/>
    <property type="project" value="TreeGrafter"/>
</dbReference>
<dbReference type="InterPro" id="IPR037138">
    <property type="entry name" value="His_deacetylse_dom_sf"/>
</dbReference>
<feature type="domain" description="Histone deacetylase" evidence="3">
    <location>
        <begin position="90"/>
        <end position="192"/>
    </location>
</feature>
<organism evidence="4">
    <name type="scientific">Noccaea caerulescens</name>
    <name type="common">Alpine penny-cress</name>
    <name type="synonym">Thlaspi caerulescens</name>
    <dbReference type="NCBI Taxonomy" id="107243"/>
    <lineage>
        <taxon>Eukaryota</taxon>
        <taxon>Viridiplantae</taxon>
        <taxon>Streptophyta</taxon>
        <taxon>Embryophyta</taxon>
        <taxon>Tracheophyta</taxon>
        <taxon>Spermatophyta</taxon>
        <taxon>Magnoliopsida</taxon>
        <taxon>eudicotyledons</taxon>
        <taxon>Gunneridae</taxon>
        <taxon>Pentapetalae</taxon>
        <taxon>rosids</taxon>
        <taxon>malvids</taxon>
        <taxon>Brassicales</taxon>
        <taxon>Brassicaceae</taxon>
        <taxon>Coluteocarpeae</taxon>
        <taxon>Noccaea</taxon>
    </lineage>
</organism>
<gene>
    <name evidence="4" type="ORF">MP_TR1603_c0_g1_i1_g.4190</name>
</gene>
<keyword evidence="1" id="KW-0678">Repressor</keyword>
<dbReference type="InterPro" id="IPR023696">
    <property type="entry name" value="Ureohydrolase_dom_sf"/>
</dbReference>
<reference evidence="4" key="1">
    <citation type="submission" date="2016-07" db="EMBL/GenBank/DDBJ databases">
        <title>De novo transcriptome assembly of four accessions of the metal hyperaccumulator plant Noccaea caerulescens.</title>
        <authorList>
            <person name="Blande D."/>
            <person name="Halimaa P."/>
            <person name="Tervahauta A.I."/>
            <person name="Aarts M.G."/>
            <person name="Karenlampi S.O."/>
        </authorList>
    </citation>
    <scope>NUCLEOTIDE SEQUENCE</scope>
</reference>
<dbReference type="GO" id="GO:0040029">
    <property type="term" value="P:epigenetic regulation of gene expression"/>
    <property type="evidence" value="ECO:0007669"/>
    <property type="project" value="TreeGrafter"/>
</dbReference>
<dbReference type="GO" id="GO:0005737">
    <property type="term" value="C:cytoplasm"/>
    <property type="evidence" value="ECO:0007669"/>
    <property type="project" value="TreeGrafter"/>
</dbReference>
<dbReference type="AlphaFoldDB" id="A0A1J3JFU0"/>
<evidence type="ECO:0000256" key="2">
    <source>
        <dbReference type="ARBA" id="ARBA00022853"/>
    </source>
</evidence>
<dbReference type="EMBL" id="GEVM01014717">
    <property type="protein sequence ID" value="JAU91221.1"/>
    <property type="molecule type" value="Transcribed_RNA"/>
</dbReference>
<dbReference type="GO" id="GO:0004407">
    <property type="term" value="F:histone deacetylase activity"/>
    <property type="evidence" value="ECO:0007669"/>
    <property type="project" value="TreeGrafter"/>
</dbReference>
<accession>A0A1J3JFU0</accession>
<proteinExistence type="predicted"/>
<keyword evidence="2" id="KW-0156">Chromatin regulator</keyword>
<dbReference type="PANTHER" id="PTHR10625:SF11">
    <property type="entry name" value="HISTONE DEACETYLASE 14, CHLOROPLASTIC"/>
    <property type="match status" value="1"/>
</dbReference>
<sequence>MSVALTVGPLFVPRIDGISGTRRSICKKKNHHWFGFNLRNGSVLGSGRLVKPNNICCSFSTDNDPSVQQLNDARIIYSVSPALGHNKESHPECSARVPAIVTALEKNELTPKFRGSQILELANFKTATIQDIASVHEKAYVFGLEKAMEEASDSGLIFIEGSGPTYATSTTFQDSLIAAGAGMALVDSVVMSRLTMSQHQETPLTLQLALH</sequence>
<evidence type="ECO:0000259" key="3">
    <source>
        <dbReference type="Pfam" id="PF00850"/>
    </source>
</evidence>
<evidence type="ECO:0000256" key="1">
    <source>
        <dbReference type="ARBA" id="ARBA00022491"/>
    </source>
</evidence>
<dbReference type="InterPro" id="IPR023801">
    <property type="entry name" value="His_deacetylse_dom"/>
</dbReference>
<protein>
    <submittedName>
        <fullName evidence="4">Histone deacetylase 14</fullName>
    </submittedName>
</protein>
<name>A0A1J3JFU0_NOCCA</name>
<evidence type="ECO:0000313" key="4">
    <source>
        <dbReference type="EMBL" id="JAU91221.1"/>
    </source>
</evidence>